<organism evidence="4 5">
    <name type="scientific">Aureimonas glaciei</name>
    <dbReference type="NCBI Taxonomy" id="1776957"/>
    <lineage>
        <taxon>Bacteria</taxon>
        <taxon>Pseudomonadati</taxon>
        <taxon>Pseudomonadota</taxon>
        <taxon>Alphaproteobacteria</taxon>
        <taxon>Hyphomicrobiales</taxon>
        <taxon>Aurantimonadaceae</taxon>
        <taxon>Aureimonas</taxon>
    </lineage>
</organism>
<feature type="domain" description="DprA winged helix" evidence="3">
    <location>
        <begin position="318"/>
        <end position="373"/>
    </location>
</feature>
<dbReference type="InterPro" id="IPR036388">
    <property type="entry name" value="WH-like_DNA-bd_sf"/>
</dbReference>
<feature type="domain" description="Smf/DprA SLOG" evidence="2">
    <location>
        <begin position="87"/>
        <end position="293"/>
    </location>
</feature>
<evidence type="ECO:0000313" key="5">
    <source>
        <dbReference type="Proteomes" id="UP000613160"/>
    </source>
</evidence>
<reference evidence="4" key="2">
    <citation type="submission" date="2020-09" db="EMBL/GenBank/DDBJ databases">
        <authorList>
            <person name="Sun Q."/>
            <person name="Zhou Y."/>
        </authorList>
    </citation>
    <scope>NUCLEOTIDE SEQUENCE</scope>
    <source>
        <strain evidence="4">CGMCC 1.15493</strain>
    </source>
</reference>
<evidence type="ECO:0000313" key="4">
    <source>
        <dbReference type="EMBL" id="GGD25643.1"/>
    </source>
</evidence>
<accession>A0A916Y1U2</accession>
<keyword evidence="5" id="KW-1185">Reference proteome</keyword>
<dbReference type="InterPro" id="IPR003488">
    <property type="entry name" value="DprA"/>
</dbReference>
<dbReference type="Gene3D" id="3.40.50.450">
    <property type="match status" value="1"/>
</dbReference>
<dbReference type="PANTHER" id="PTHR43022:SF1">
    <property type="entry name" value="PROTEIN SMF"/>
    <property type="match status" value="1"/>
</dbReference>
<evidence type="ECO:0000259" key="2">
    <source>
        <dbReference type="Pfam" id="PF02481"/>
    </source>
</evidence>
<dbReference type="Pfam" id="PF02481">
    <property type="entry name" value="DNA_processg_A"/>
    <property type="match status" value="1"/>
</dbReference>
<dbReference type="PANTHER" id="PTHR43022">
    <property type="entry name" value="PROTEIN SMF"/>
    <property type="match status" value="1"/>
</dbReference>
<protein>
    <submittedName>
        <fullName evidence="4">DNA processing protein DprA</fullName>
    </submittedName>
</protein>
<dbReference type="Pfam" id="PF17782">
    <property type="entry name" value="WHD_DprA"/>
    <property type="match status" value="1"/>
</dbReference>
<evidence type="ECO:0000259" key="3">
    <source>
        <dbReference type="Pfam" id="PF17782"/>
    </source>
</evidence>
<dbReference type="InterPro" id="IPR041614">
    <property type="entry name" value="DprA_WH"/>
</dbReference>
<gene>
    <name evidence="4" type="ORF">GCM10011335_30740</name>
</gene>
<dbReference type="InterPro" id="IPR057666">
    <property type="entry name" value="DrpA_SLOG"/>
</dbReference>
<sequence length="379" mass="39808">MNPPDAPPPGIRLGPEQRLAWLRLIRSENVGPVTFRALINRFGSAQEALEALPALARQGGSTRAVRVVGLEAAEAEMGLAERLGARFVCLGEPDYPAILRAADAPPPVLAIMGDAAVLNRPTVAIVGARNASLAGIKFARHIAAELGRAGFVVVSGVARGIDAAAHEASLDSGTIGVFAGGLDRPYPRENRPLMRRIVDSGSCLVSEMPFGWEPRAIDFPRRNRVVAGLALGLLVVEAASRSGSLISARLAAEMGRLVFAVPGSPLDPRAGGTNQLLKEGSLLVTEASDIIDVLRPMDGRLGLRAGHDIEEGEEEMMGAAPTDSERQRIIEALGPTPVAVDDLIEHTGASPGTVHLTLLELDLAGRLERHSGGRVSLLA</sequence>
<comment type="similarity">
    <text evidence="1">Belongs to the DprA/Smf family.</text>
</comment>
<dbReference type="Gene3D" id="1.10.10.10">
    <property type="entry name" value="Winged helix-like DNA-binding domain superfamily/Winged helix DNA-binding domain"/>
    <property type="match status" value="1"/>
</dbReference>
<dbReference type="AlphaFoldDB" id="A0A916Y1U2"/>
<dbReference type="GO" id="GO:0009294">
    <property type="term" value="P:DNA-mediated transformation"/>
    <property type="evidence" value="ECO:0007669"/>
    <property type="project" value="InterPro"/>
</dbReference>
<reference evidence="4" key="1">
    <citation type="journal article" date="2014" name="Int. J. Syst. Evol. Microbiol.">
        <title>Complete genome sequence of Corynebacterium casei LMG S-19264T (=DSM 44701T), isolated from a smear-ripened cheese.</title>
        <authorList>
            <consortium name="US DOE Joint Genome Institute (JGI-PGF)"/>
            <person name="Walter F."/>
            <person name="Albersmeier A."/>
            <person name="Kalinowski J."/>
            <person name="Ruckert C."/>
        </authorList>
    </citation>
    <scope>NUCLEOTIDE SEQUENCE</scope>
    <source>
        <strain evidence="4">CGMCC 1.15493</strain>
    </source>
</reference>
<evidence type="ECO:0000256" key="1">
    <source>
        <dbReference type="ARBA" id="ARBA00006525"/>
    </source>
</evidence>
<dbReference type="RefSeq" id="WP_188852226.1">
    <property type="nucleotide sequence ID" value="NZ_BMJJ01000007.1"/>
</dbReference>
<dbReference type="NCBIfam" id="TIGR00732">
    <property type="entry name" value="dprA"/>
    <property type="match status" value="1"/>
</dbReference>
<proteinExistence type="inferred from homology"/>
<name>A0A916Y1U2_9HYPH</name>
<dbReference type="Pfam" id="PF21102">
    <property type="entry name" value="DprA_N"/>
    <property type="match status" value="1"/>
</dbReference>
<dbReference type="SUPFAM" id="SSF102405">
    <property type="entry name" value="MCP/YpsA-like"/>
    <property type="match status" value="1"/>
</dbReference>
<dbReference type="Proteomes" id="UP000613160">
    <property type="component" value="Unassembled WGS sequence"/>
</dbReference>
<dbReference type="EMBL" id="BMJJ01000007">
    <property type="protein sequence ID" value="GGD25643.1"/>
    <property type="molecule type" value="Genomic_DNA"/>
</dbReference>
<comment type="caution">
    <text evidence="4">The sequence shown here is derived from an EMBL/GenBank/DDBJ whole genome shotgun (WGS) entry which is preliminary data.</text>
</comment>